<dbReference type="SUPFAM" id="SSF53474">
    <property type="entry name" value="alpha/beta-Hydrolases"/>
    <property type="match status" value="1"/>
</dbReference>
<dbReference type="GO" id="GO:0016298">
    <property type="term" value="F:lipase activity"/>
    <property type="evidence" value="ECO:0007669"/>
    <property type="project" value="TreeGrafter"/>
</dbReference>
<gene>
    <name evidence="1" type="ORF">B0I35DRAFT_324824</name>
</gene>
<accession>A0A8K0SLM6</accession>
<dbReference type="AlphaFoldDB" id="A0A8K0SLM6"/>
<dbReference type="EMBL" id="JAGPNK010000011">
    <property type="protein sequence ID" value="KAH7311617.1"/>
    <property type="molecule type" value="Genomic_DNA"/>
</dbReference>
<dbReference type="GO" id="GO:0016042">
    <property type="term" value="P:lipid catabolic process"/>
    <property type="evidence" value="ECO:0007669"/>
    <property type="project" value="InterPro"/>
</dbReference>
<organism evidence="1 2">
    <name type="scientific">Stachybotrys elegans</name>
    <dbReference type="NCBI Taxonomy" id="80388"/>
    <lineage>
        <taxon>Eukaryota</taxon>
        <taxon>Fungi</taxon>
        <taxon>Dikarya</taxon>
        <taxon>Ascomycota</taxon>
        <taxon>Pezizomycotina</taxon>
        <taxon>Sordariomycetes</taxon>
        <taxon>Hypocreomycetidae</taxon>
        <taxon>Hypocreales</taxon>
        <taxon>Stachybotryaceae</taxon>
        <taxon>Stachybotrys</taxon>
    </lineage>
</organism>
<keyword evidence="2" id="KW-1185">Reference proteome</keyword>
<name>A0A8K0SLM6_9HYPO</name>
<comment type="caution">
    <text evidence="1">The sequence shown here is derived from an EMBL/GenBank/DDBJ whole genome shotgun (WGS) entry which is preliminary data.</text>
</comment>
<dbReference type="PANTHER" id="PTHR32015">
    <property type="entry name" value="FASTING INDUCED LIPASE"/>
    <property type="match status" value="1"/>
</dbReference>
<evidence type="ECO:0000313" key="2">
    <source>
        <dbReference type="Proteomes" id="UP000813444"/>
    </source>
</evidence>
<protein>
    <submittedName>
        <fullName evidence="1">Alpha/Beta hydrolase protein</fullName>
    </submittedName>
</protein>
<dbReference type="Gene3D" id="3.40.50.1820">
    <property type="entry name" value="alpha/beta hydrolase"/>
    <property type="match status" value="1"/>
</dbReference>
<dbReference type="Pfam" id="PF01674">
    <property type="entry name" value="Lipase_2"/>
    <property type="match status" value="1"/>
</dbReference>
<dbReference type="PANTHER" id="PTHR32015:SF1">
    <property type="entry name" value="LIPASE"/>
    <property type="match status" value="1"/>
</dbReference>
<keyword evidence="1" id="KW-0378">Hydrolase</keyword>
<proteinExistence type="predicted"/>
<dbReference type="Proteomes" id="UP000813444">
    <property type="component" value="Unassembled WGS sequence"/>
</dbReference>
<dbReference type="InterPro" id="IPR002918">
    <property type="entry name" value="Lipase_EstA/Esterase_EstB"/>
</dbReference>
<feature type="non-terminal residue" evidence="1">
    <location>
        <position position="262"/>
    </location>
</feature>
<dbReference type="OrthoDB" id="9974421at2759"/>
<dbReference type="InterPro" id="IPR029058">
    <property type="entry name" value="AB_hydrolase_fold"/>
</dbReference>
<reference evidence="1" key="1">
    <citation type="journal article" date="2021" name="Nat. Commun.">
        <title>Genetic determinants of endophytism in the Arabidopsis root mycobiome.</title>
        <authorList>
            <person name="Mesny F."/>
            <person name="Miyauchi S."/>
            <person name="Thiergart T."/>
            <person name="Pickel B."/>
            <person name="Atanasova L."/>
            <person name="Karlsson M."/>
            <person name="Huettel B."/>
            <person name="Barry K.W."/>
            <person name="Haridas S."/>
            <person name="Chen C."/>
            <person name="Bauer D."/>
            <person name="Andreopoulos W."/>
            <person name="Pangilinan J."/>
            <person name="LaButti K."/>
            <person name="Riley R."/>
            <person name="Lipzen A."/>
            <person name="Clum A."/>
            <person name="Drula E."/>
            <person name="Henrissat B."/>
            <person name="Kohler A."/>
            <person name="Grigoriev I.V."/>
            <person name="Martin F.M."/>
            <person name="Hacquard S."/>
        </authorList>
    </citation>
    <scope>NUCLEOTIDE SEQUENCE</scope>
    <source>
        <strain evidence="1">MPI-CAGE-CH-0235</strain>
    </source>
</reference>
<evidence type="ECO:0000313" key="1">
    <source>
        <dbReference type="EMBL" id="KAH7311617.1"/>
    </source>
</evidence>
<feature type="non-terminal residue" evidence="1">
    <location>
        <position position="1"/>
    </location>
</feature>
<sequence>INWSLPDELSRDPLFGAPDNDFSCRSESHPNPVVMLHGLSLSRHIFLSQLQHKLNNAGYCTYSFTYGAHRIPSWVGGVRAMRDTAVEIADFIREVKEKTGAAKVDLIGHSEGGVQAIYVPMTQPGIADIVDHNIALGPAIHGAQYYGVTDLFYAGGEATRRLASLALRVLGCPACDDMATGGNIFSDFKNAERIVQPGNKATIIVSTFDTLVAPEVSMIQEVGVRNLIVQDICPDDKVGHGGLATDQTVWDMIINELEETPD</sequence>